<protein>
    <submittedName>
        <fullName evidence="1">Uncharacterized protein</fullName>
    </submittedName>
</protein>
<dbReference type="Proteomes" id="UP000652761">
    <property type="component" value="Unassembled WGS sequence"/>
</dbReference>
<proteinExistence type="predicted"/>
<comment type="caution">
    <text evidence="1">The sequence shown here is derived from an EMBL/GenBank/DDBJ whole genome shotgun (WGS) entry which is preliminary data.</text>
</comment>
<sequence length="245" mass="26413">MGSMTTEARVLPGPTVVKECVLATWPLTASPLVPSRQIGLAPCRHGRRGVGYCHGGFAQDVAAYTTLIRDYCKPTTKTKTMMTKAPFVAALSRTDDKDYLRKSYWQDQASVERPWKELVTDLLMEGTSDERSTGDVEEGAGNGIADSKVGIAIAYFGVGNGNADSKVGFGNADLPTPNSAFAMPTLRAGIRSPGHQVANVAIWYAIADREVGFWRFTGAWSLDKDLILCSPTPPRSTISHQGISD</sequence>
<name>A0A843V3D9_COLES</name>
<keyword evidence="2" id="KW-1185">Reference proteome</keyword>
<evidence type="ECO:0000313" key="1">
    <source>
        <dbReference type="EMBL" id="MQL88320.1"/>
    </source>
</evidence>
<evidence type="ECO:0000313" key="2">
    <source>
        <dbReference type="Proteomes" id="UP000652761"/>
    </source>
</evidence>
<gene>
    <name evidence="1" type="ORF">Taro_020869</name>
</gene>
<accession>A0A843V3D9</accession>
<dbReference type="AlphaFoldDB" id="A0A843V3D9"/>
<reference evidence="1" key="1">
    <citation type="submission" date="2017-07" db="EMBL/GenBank/DDBJ databases">
        <title>Taro Niue Genome Assembly and Annotation.</title>
        <authorList>
            <person name="Atibalentja N."/>
            <person name="Keating K."/>
            <person name="Fields C.J."/>
        </authorList>
    </citation>
    <scope>NUCLEOTIDE SEQUENCE</scope>
    <source>
        <strain evidence="1">Niue_2</strain>
        <tissue evidence="1">Leaf</tissue>
    </source>
</reference>
<organism evidence="1 2">
    <name type="scientific">Colocasia esculenta</name>
    <name type="common">Wild taro</name>
    <name type="synonym">Arum esculentum</name>
    <dbReference type="NCBI Taxonomy" id="4460"/>
    <lineage>
        <taxon>Eukaryota</taxon>
        <taxon>Viridiplantae</taxon>
        <taxon>Streptophyta</taxon>
        <taxon>Embryophyta</taxon>
        <taxon>Tracheophyta</taxon>
        <taxon>Spermatophyta</taxon>
        <taxon>Magnoliopsida</taxon>
        <taxon>Liliopsida</taxon>
        <taxon>Araceae</taxon>
        <taxon>Aroideae</taxon>
        <taxon>Colocasieae</taxon>
        <taxon>Colocasia</taxon>
    </lineage>
</organism>
<dbReference type="EMBL" id="NMUH01001045">
    <property type="protein sequence ID" value="MQL88320.1"/>
    <property type="molecule type" value="Genomic_DNA"/>
</dbReference>